<reference evidence="2 3" key="1">
    <citation type="submission" date="2024-09" db="EMBL/GenBank/DDBJ databases">
        <authorList>
            <person name="Sun Q."/>
            <person name="Mori K."/>
        </authorList>
    </citation>
    <scope>NUCLEOTIDE SEQUENCE [LARGE SCALE GENOMIC DNA]</scope>
    <source>
        <strain evidence="2 3">CGMCC 1.9126</strain>
    </source>
</reference>
<dbReference type="Gene3D" id="3.40.630.30">
    <property type="match status" value="1"/>
</dbReference>
<dbReference type="SUPFAM" id="SSF55729">
    <property type="entry name" value="Acyl-CoA N-acyltransferases (Nat)"/>
    <property type="match status" value="1"/>
</dbReference>
<evidence type="ECO:0000313" key="3">
    <source>
        <dbReference type="Proteomes" id="UP001589738"/>
    </source>
</evidence>
<accession>A0ABV6KRQ8</accession>
<dbReference type="PANTHER" id="PTHR43415:SF3">
    <property type="entry name" value="GNAT-FAMILY ACETYLTRANSFERASE"/>
    <property type="match status" value="1"/>
</dbReference>
<dbReference type="Pfam" id="PF13523">
    <property type="entry name" value="Acetyltransf_8"/>
    <property type="match status" value="1"/>
</dbReference>
<dbReference type="CDD" id="cd04301">
    <property type="entry name" value="NAT_SF"/>
    <property type="match status" value="1"/>
</dbReference>
<dbReference type="InterPro" id="IPR016181">
    <property type="entry name" value="Acyl_CoA_acyltransferase"/>
</dbReference>
<keyword evidence="2" id="KW-0012">Acyltransferase</keyword>
<dbReference type="Proteomes" id="UP001589738">
    <property type="component" value="Unassembled WGS sequence"/>
</dbReference>
<keyword evidence="2" id="KW-0808">Transferase</keyword>
<evidence type="ECO:0000313" key="2">
    <source>
        <dbReference type="EMBL" id="MFC0475995.1"/>
    </source>
</evidence>
<sequence>MEIKNAELTIRSLRKEDANHLAKWLSNPSVLEYYEGRDQPFTIEKVMETFFLEEEGLSRYIFTLEEKPIGYIQTYTVEDEKVKTFGMDQFIGETDYWNKGIGTLLIHTMVNYLATQKSAPRIIMDPQASNKRAIRCYEKCGFEKVKLLPKHEFHEGEFRDCWLIELLIER</sequence>
<name>A0ABV6KRQ8_9BACI</name>
<protein>
    <submittedName>
        <fullName evidence="2">GNAT family N-acetyltransferase</fullName>
        <ecNumber evidence="2">2.3.-.-</ecNumber>
    </submittedName>
</protein>
<keyword evidence="3" id="KW-1185">Reference proteome</keyword>
<organism evidence="2 3">
    <name type="scientific">Robertmurraya beringensis</name>
    <dbReference type="NCBI Taxonomy" id="641660"/>
    <lineage>
        <taxon>Bacteria</taxon>
        <taxon>Bacillati</taxon>
        <taxon>Bacillota</taxon>
        <taxon>Bacilli</taxon>
        <taxon>Bacillales</taxon>
        <taxon>Bacillaceae</taxon>
        <taxon>Robertmurraya</taxon>
    </lineage>
</organism>
<dbReference type="EMBL" id="JBHLUU010000078">
    <property type="protein sequence ID" value="MFC0475995.1"/>
    <property type="molecule type" value="Genomic_DNA"/>
</dbReference>
<dbReference type="InterPro" id="IPR000182">
    <property type="entry name" value="GNAT_dom"/>
</dbReference>
<dbReference type="PROSITE" id="PS51186">
    <property type="entry name" value="GNAT"/>
    <property type="match status" value="1"/>
</dbReference>
<dbReference type="GO" id="GO:0016746">
    <property type="term" value="F:acyltransferase activity"/>
    <property type="evidence" value="ECO:0007669"/>
    <property type="project" value="UniProtKB-KW"/>
</dbReference>
<comment type="caution">
    <text evidence="2">The sequence shown here is derived from an EMBL/GenBank/DDBJ whole genome shotgun (WGS) entry which is preliminary data.</text>
</comment>
<dbReference type="EC" id="2.3.-.-" evidence="2"/>
<feature type="domain" description="N-acetyltransferase" evidence="1">
    <location>
        <begin position="8"/>
        <end position="168"/>
    </location>
</feature>
<evidence type="ECO:0000259" key="1">
    <source>
        <dbReference type="PROSITE" id="PS51186"/>
    </source>
</evidence>
<gene>
    <name evidence="2" type="ORF">ACFFHF_12185</name>
</gene>
<dbReference type="PANTHER" id="PTHR43415">
    <property type="entry name" value="SPERMIDINE N(1)-ACETYLTRANSFERASE"/>
    <property type="match status" value="1"/>
</dbReference>
<dbReference type="RefSeq" id="WP_377058249.1">
    <property type="nucleotide sequence ID" value="NZ_JBHLUU010000078.1"/>
</dbReference>
<proteinExistence type="predicted"/>